<evidence type="ECO:0000256" key="1">
    <source>
        <dbReference type="SAM" id="SignalP"/>
    </source>
</evidence>
<gene>
    <name evidence="2" type="ORF">BC349_06405</name>
</gene>
<feature type="signal peptide" evidence="1">
    <location>
        <begin position="1"/>
        <end position="23"/>
    </location>
</feature>
<dbReference type="PROSITE" id="PS51257">
    <property type="entry name" value="PROKAR_LIPOPROTEIN"/>
    <property type="match status" value="1"/>
</dbReference>
<proteinExistence type="predicted"/>
<organism evidence="2 3">
    <name type="scientific">Flavihumibacter stibioxidans</name>
    <dbReference type="NCBI Taxonomy" id="1834163"/>
    <lineage>
        <taxon>Bacteria</taxon>
        <taxon>Pseudomonadati</taxon>
        <taxon>Bacteroidota</taxon>
        <taxon>Chitinophagia</taxon>
        <taxon>Chitinophagales</taxon>
        <taxon>Chitinophagaceae</taxon>
        <taxon>Flavihumibacter</taxon>
    </lineage>
</organism>
<evidence type="ECO:0000313" key="2">
    <source>
        <dbReference type="EMBL" id="MBC6490589.1"/>
    </source>
</evidence>
<keyword evidence="1" id="KW-0732">Signal</keyword>
<accession>A0ABR7M6Y0</accession>
<sequence length="299" mass="32186">MKMTVSFGRMAAALLIGTGLFLASCSKNNDEKTIVSAEQVAMTTASAESEAEGEIIFDDVFNNVMGVNATVGIGGTGEFQANQSDQPGTLQSTCFTLNFDFLAAPDTFPLKVTIDFGTTGCTGRDGRIRMGKIITVYTGPLIRPGSVAETSFEGYSVNGIKVEGQHRVENKSTSTQFTFETKVTNGKLTRPNGNTWTWNRTRTITQTDGWGTPWLASDDVFTIVGNGSGTVTIGDRTGTWTSTNVEPLVKRFNCRWIVKGKQAIQRNDGPEGIIDFGTGDCDNKATLTVNGVSREITLK</sequence>
<evidence type="ECO:0008006" key="4">
    <source>
        <dbReference type="Google" id="ProtNLM"/>
    </source>
</evidence>
<feature type="chain" id="PRO_5046107972" description="Lipoprotein" evidence="1">
    <location>
        <begin position="24"/>
        <end position="299"/>
    </location>
</feature>
<name>A0ABR7M6Y0_9BACT</name>
<dbReference type="Proteomes" id="UP000765802">
    <property type="component" value="Unassembled WGS sequence"/>
</dbReference>
<evidence type="ECO:0000313" key="3">
    <source>
        <dbReference type="Proteomes" id="UP000765802"/>
    </source>
</evidence>
<dbReference type="RefSeq" id="WP_187255882.1">
    <property type="nucleotide sequence ID" value="NZ_JBHULF010000006.1"/>
</dbReference>
<keyword evidence="3" id="KW-1185">Reference proteome</keyword>
<dbReference type="EMBL" id="MBUA01000001">
    <property type="protein sequence ID" value="MBC6490589.1"/>
    <property type="molecule type" value="Genomic_DNA"/>
</dbReference>
<reference evidence="2 3" key="1">
    <citation type="submission" date="2016-07" db="EMBL/GenBank/DDBJ databases">
        <title>Genome analysis of Flavihumibacter stibioxidans YS-17.</title>
        <authorList>
            <person name="Shi K."/>
            <person name="Han Y."/>
            <person name="Wang G."/>
        </authorList>
    </citation>
    <scope>NUCLEOTIDE SEQUENCE [LARGE SCALE GENOMIC DNA]</scope>
    <source>
        <strain evidence="2 3">YS-17</strain>
    </source>
</reference>
<protein>
    <recommendedName>
        <fullName evidence="4">Lipoprotein</fullName>
    </recommendedName>
</protein>
<comment type="caution">
    <text evidence="2">The sequence shown here is derived from an EMBL/GenBank/DDBJ whole genome shotgun (WGS) entry which is preliminary data.</text>
</comment>